<keyword evidence="2" id="KW-0472">Membrane</keyword>
<feature type="transmembrane region" description="Helical" evidence="2">
    <location>
        <begin position="146"/>
        <end position="166"/>
    </location>
</feature>
<accession>A0ABP5UMC8</accession>
<dbReference type="EMBL" id="BAAATJ010000001">
    <property type="protein sequence ID" value="GAA2383731.1"/>
    <property type="molecule type" value="Genomic_DNA"/>
</dbReference>
<evidence type="ECO:0000313" key="3">
    <source>
        <dbReference type="EMBL" id="GAA2383731.1"/>
    </source>
</evidence>
<organism evidence="3 4">
    <name type="scientific">Streptomyces glaucosporus</name>
    <dbReference type="NCBI Taxonomy" id="284044"/>
    <lineage>
        <taxon>Bacteria</taxon>
        <taxon>Bacillati</taxon>
        <taxon>Actinomycetota</taxon>
        <taxon>Actinomycetes</taxon>
        <taxon>Kitasatosporales</taxon>
        <taxon>Streptomycetaceae</taxon>
        <taxon>Streptomyces</taxon>
    </lineage>
</organism>
<evidence type="ECO:0000256" key="1">
    <source>
        <dbReference type="SAM" id="MobiDB-lite"/>
    </source>
</evidence>
<sequence>MHMNSAPHLRLEDRPEFERVLDEALRTARARPGPDAAGQRPTTEELRAMALGSATAIAARAAAEYGHFVRLRDELRRPGRAPSAQDPAPSGSSGSAGAGLLPTLSVLAPLLAGTASVVFLLVGHALSVMTPEPSIAAPMRDAGRAFAALAAAALLAACAGLLVTALRHGSGAIRADGRGGKEGRNRKDGRSGEEGKEGGDAQEGLAEEVARARADWRAALLERGVLPFLREALDDPAGRSASGAPGAANAPRPPRESRHPRLGYTHPGFSSPDFGGPEHAPD</sequence>
<gene>
    <name evidence="3" type="ORF">GCM10010420_02290</name>
</gene>
<comment type="caution">
    <text evidence="3">The sequence shown here is derived from an EMBL/GenBank/DDBJ whole genome shotgun (WGS) entry which is preliminary data.</text>
</comment>
<feature type="compositionally biased region" description="Basic and acidic residues" evidence="1">
    <location>
        <begin position="175"/>
        <end position="199"/>
    </location>
</feature>
<keyword evidence="2" id="KW-0812">Transmembrane</keyword>
<keyword evidence="2" id="KW-1133">Transmembrane helix</keyword>
<feature type="compositionally biased region" description="Low complexity" evidence="1">
    <location>
        <begin position="238"/>
        <end position="250"/>
    </location>
</feature>
<dbReference type="Proteomes" id="UP001500058">
    <property type="component" value="Unassembled WGS sequence"/>
</dbReference>
<keyword evidence="4" id="KW-1185">Reference proteome</keyword>
<proteinExistence type="predicted"/>
<feature type="region of interest" description="Disordered" evidence="1">
    <location>
        <begin position="172"/>
        <end position="205"/>
    </location>
</feature>
<name>A0ABP5UMC8_9ACTN</name>
<feature type="transmembrane region" description="Helical" evidence="2">
    <location>
        <begin position="106"/>
        <end position="126"/>
    </location>
</feature>
<evidence type="ECO:0000313" key="4">
    <source>
        <dbReference type="Proteomes" id="UP001500058"/>
    </source>
</evidence>
<reference evidence="4" key="1">
    <citation type="journal article" date="2019" name="Int. J. Syst. Evol. Microbiol.">
        <title>The Global Catalogue of Microorganisms (GCM) 10K type strain sequencing project: providing services to taxonomists for standard genome sequencing and annotation.</title>
        <authorList>
            <consortium name="The Broad Institute Genomics Platform"/>
            <consortium name="The Broad Institute Genome Sequencing Center for Infectious Disease"/>
            <person name="Wu L."/>
            <person name="Ma J."/>
        </authorList>
    </citation>
    <scope>NUCLEOTIDE SEQUENCE [LARGE SCALE GENOMIC DNA]</scope>
    <source>
        <strain evidence="4">JCM 6921</strain>
    </source>
</reference>
<evidence type="ECO:0000256" key="2">
    <source>
        <dbReference type="SAM" id="Phobius"/>
    </source>
</evidence>
<feature type="region of interest" description="Disordered" evidence="1">
    <location>
        <begin position="236"/>
        <end position="282"/>
    </location>
</feature>
<protein>
    <submittedName>
        <fullName evidence="3">Membrane protein</fullName>
    </submittedName>
</protein>